<dbReference type="Pfam" id="PF11337">
    <property type="entry name" value="DUF3139"/>
    <property type="match status" value="1"/>
</dbReference>
<keyword evidence="2" id="KW-1185">Reference proteome</keyword>
<protein>
    <submittedName>
        <fullName evidence="1">DUF3139 domain-containing protein</fullName>
    </submittedName>
</protein>
<evidence type="ECO:0000313" key="1">
    <source>
        <dbReference type="EMBL" id="RRJ62550.1"/>
    </source>
</evidence>
<gene>
    <name evidence="1" type="ORF">EHV15_05970</name>
</gene>
<accession>A0A3P3TXH9</accession>
<comment type="caution">
    <text evidence="1">The sequence shown here is derived from an EMBL/GenBank/DDBJ whole genome shotgun (WGS) entry which is preliminary data.</text>
</comment>
<sequence>MKVKKIALLVVCLLVIGMFSVLSVFKLIQTSQVRQYLYSQGYNNEDIKFIRTKVGKAPLFKTMVIFKDEPEASYFYRVRDGEVLQFTHSVVEGVSNKRKPEGEYKHIDKR</sequence>
<dbReference type="Proteomes" id="UP000267017">
    <property type="component" value="Unassembled WGS sequence"/>
</dbReference>
<dbReference type="OrthoDB" id="2691925at2"/>
<dbReference type="EMBL" id="RRCN01000001">
    <property type="protein sequence ID" value="RRJ62550.1"/>
    <property type="molecule type" value="Genomic_DNA"/>
</dbReference>
<evidence type="ECO:0000313" key="2">
    <source>
        <dbReference type="Proteomes" id="UP000267017"/>
    </source>
</evidence>
<organism evidence="1 2">
    <name type="scientific">Paenibacillus oralis</name>
    <dbReference type="NCBI Taxonomy" id="2490856"/>
    <lineage>
        <taxon>Bacteria</taxon>
        <taxon>Bacillati</taxon>
        <taxon>Bacillota</taxon>
        <taxon>Bacilli</taxon>
        <taxon>Bacillales</taxon>
        <taxon>Paenibacillaceae</taxon>
        <taxon>Paenibacillus</taxon>
    </lineage>
</organism>
<proteinExistence type="predicted"/>
<name>A0A3P3TXH9_9BACL</name>
<reference evidence="1 2" key="1">
    <citation type="submission" date="2018-11" db="EMBL/GenBank/DDBJ databases">
        <title>Genome sequencing of Paenibacillus sp. KCOM 3021 (= ChDC PVNT-B20).</title>
        <authorList>
            <person name="Kook J.-K."/>
            <person name="Park S.-N."/>
            <person name="Lim Y.K."/>
        </authorList>
    </citation>
    <scope>NUCLEOTIDE SEQUENCE [LARGE SCALE GENOMIC DNA]</scope>
    <source>
        <strain evidence="1 2">KCOM 3021</strain>
    </source>
</reference>
<dbReference type="AlphaFoldDB" id="A0A3P3TXH9"/>
<dbReference type="InterPro" id="IPR021486">
    <property type="entry name" value="DUF3139"/>
</dbReference>
<dbReference type="RefSeq" id="WP_128630437.1">
    <property type="nucleotide sequence ID" value="NZ_RRCN01000001.1"/>
</dbReference>